<organism evidence="2 3">
    <name type="scientific">Lojkania enalia</name>
    <dbReference type="NCBI Taxonomy" id="147567"/>
    <lineage>
        <taxon>Eukaryota</taxon>
        <taxon>Fungi</taxon>
        <taxon>Dikarya</taxon>
        <taxon>Ascomycota</taxon>
        <taxon>Pezizomycotina</taxon>
        <taxon>Dothideomycetes</taxon>
        <taxon>Pleosporomycetidae</taxon>
        <taxon>Pleosporales</taxon>
        <taxon>Pleosporales incertae sedis</taxon>
        <taxon>Lojkania</taxon>
    </lineage>
</organism>
<dbReference type="EMBL" id="ML986640">
    <property type="protein sequence ID" value="KAF2262487.1"/>
    <property type="molecule type" value="Genomic_DNA"/>
</dbReference>
<dbReference type="AlphaFoldDB" id="A0A9P4K730"/>
<dbReference type="Proteomes" id="UP000800093">
    <property type="component" value="Unassembled WGS sequence"/>
</dbReference>
<proteinExistence type="predicted"/>
<dbReference type="OrthoDB" id="5431422at2759"/>
<gene>
    <name evidence="2" type="ORF">CC78DRAFT_606185</name>
</gene>
<keyword evidence="1" id="KW-0812">Transmembrane</keyword>
<keyword evidence="1" id="KW-0472">Membrane</keyword>
<reference evidence="3" key="1">
    <citation type="journal article" date="2020" name="Stud. Mycol.">
        <title>101 Dothideomycetes genomes: A test case for predicting lifestyles and emergence of pathogens.</title>
        <authorList>
            <person name="Haridas S."/>
            <person name="Albert R."/>
            <person name="Binder M."/>
            <person name="Bloem J."/>
            <person name="LaButti K."/>
            <person name="Salamov A."/>
            <person name="Andreopoulos B."/>
            <person name="Baker S."/>
            <person name="Barry K."/>
            <person name="Bills G."/>
            <person name="Bluhm B."/>
            <person name="Cannon C."/>
            <person name="Castanera R."/>
            <person name="Culley D."/>
            <person name="Daum C."/>
            <person name="Ezra D."/>
            <person name="Gonzalez J."/>
            <person name="Henrissat B."/>
            <person name="Kuo A."/>
            <person name="Liang C."/>
            <person name="Lipzen A."/>
            <person name="Lutzoni F."/>
            <person name="Magnuson J."/>
            <person name="Mondo S."/>
            <person name="Nolan M."/>
            <person name="Ohm R."/>
            <person name="Pangilinan J."/>
            <person name="Park H.-J."/>
            <person name="Ramirez L."/>
            <person name="Alfaro M."/>
            <person name="Sun H."/>
            <person name="Tritt A."/>
            <person name="Yoshinaga Y."/>
            <person name="Zwiers L.-H."/>
            <person name="Turgeon B."/>
            <person name="Goodwin S."/>
            <person name="Spatafora J."/>
            <person name="Crous P."/>
            <person name="Grigoriev I."/>
        </authorList>
    </citation>
    <scope>NUCLEOTIDE SEQUENCE [LARGE SCALE GENOMIC DNA]</scope>
    <source>
        <strain evidence="3">CBS 304.66</strain>
    </source>
</reference>
<evidence type="ECO:0000256" key="1">
    <source>
        <dbReference type="SAM" id="Phobius"/>
    </source>
</evidence>
<feature type="transmembrane region" description="Helical" evidence="1">
    <location>
        <begin position="65"/>
        <end position="84"/>
    </location>
</feature>
<accession>A0A9P4K730</accession>
<evidence type="ECO:0000313" key="3">
    <source>
        <dbReference type="Proteomes" id="UP000800093"/>
    </source>
</evidence>
<keyword evidence="1" id="KW-1133">Transmembrane helix</keyword>
<protein>
    <submittedName>
        <fullName evidence="2">Uncharacterized protein</fullName>
    </submittedName>
</protein>
<comment type="caution">
    <text evidence="2">The sequence shown here is derived from an EMBL/GenBank/DDBJ whole genome shotgun (WGS) entry which is preliminary data.</text>
</comment>
<evidence type="ECO:0000313" key="2">
    <source>
        <dbReference type="EMBL" id="KAF2262487.1"/>
    </source>
</evidence>
<sequence length="184" mass="20704">MALRTLRQIPDSSPTVHLAPSGNINDLKDLFRNRMTSPRDVSSIRGYSLLRLSPLRITAYLSTRMGLILPSGLFILISTILLSFKSLPAQIQIIGNSKPLSSHDNSLRNKAMIAYFKTGFPRRLQRQWEFYKNAYCVHFLLEAGADPDLKTPEGFRVNSSLDYTARNATDPMGLKNLLCFNADI</sequence>
<name>A0A9P4K730_9PLEO</name>
<keyword evidence="3" id="KW-1185">Reference proteome</keyword>